<organism evidence="7">
    <name type="scientific">Pelagomonas calceolata</name>
    <dbReference type="NCBI Taxonomy" id="35677"/>
    <lineage>
        <taxon>Eukaryota</taxon>
        <taxon>Sar</taxon>
        <taxon>Stramenopiles</taxon>
        <taxon>Ochrophyta</taxon>
        <taxon>Pelagophyceae</taxon>
        <taxon>Pelagomonadales</taxon>
        <taxon>Pelagomonadaceae</taxon>
        <taxon>Pelagomonas</taxon>
    </lineage>
</organism>
<dbReference type="PANTHER" id="PTHR45987">
    <property type="entry name" value="39S RIBOSOMAL PROTEIN L12"/>
    <property type="match status" value="1"/>
</dbReference>
<dbReference type="InterPro" id="IPR000206">
    <property type="entry name" value="Ribosomal_bL12"/>
</dbReference>
<evidence type="ECO:0000313" key="7">
    <source>
        <dbReference type="EMBL" id="CAE0690406.1"/>
    </source>
</evidence>
<evidence type="ECO:0000256" key="1">
    <source>
        <dbReference type="ARBA" id="ARBA00007197"/>
    </source>
</evidence>
<evidence type="ECO:0000256" key="2">
    <source>
        <dbReference type="ARBA" id="ARBA00022980"/>
    </source>
</evidence>
<feature type="domain" description="Large ribosomal subunit protein bL12 oligomerization" evidence="6">
    <location>
        <begin position="33"/>
        <end position="79"/>
    </location>
</feature>
<proteinExistence type="inferred from homology"/>
<reference evidence="7" key="1">
    <citation type="submission" date="2021-01" db="EMBL/GenBank/DDBJ databases">
        <authorList>
            <person name="Corre E."/>
            <person name="Pelletier E."/>
            <person name="Niang G."/>
            <person name="Scheremetjew M."/>
            <person name="Finn R."/>
            <person name="Kale V."/>
            <person name="Holt S."/>
            <person name="Cochrane G."/>
            <person name="Meng A."/>
            <person name="Brown T."/>
            <person name="Cohen L."/>
        </authorList>
    </citation>
    <scope>NUCLEOTIDE SEQUENCE</scope>
    <source>
        <strain evidence="7">CCMP1756</strain>
    </source>
</reference>
<evidence type="ECO:0000259" key="6">
    <source>
        <dbReference type="Pfam" id="PF16320"/>
    </source>
</evidence>
<keyword evidence="4" id="KW-0732">Signal</keyword>
<keyword evidence="2" id="KW-0689">Ribosomal protein</keyword>
<feature type="signal peptide" evidence="4">
    <location>
        <begin position="1"/>
        <end position="23"/>
    </location>
</feature>
<dbReference type="HAMAP" id="MF_00368">
    <property type="entry name" value="Ribosomal_bL12"/>
    <property type="match status" value="1"/>
</dbReference>
<dbReference type="Pfam" id="PF16320">
    <property type="entry name" value="Ribosomal_L12_N"/>
    <property type="match status" value="1"/>
</dbReference>
<dbReference type="Proteomes" id="UP000789595">
    <property type="component" value="Unassembled WGS sequence"/>
</dbReference>
<dbReference type="InterPro" id="IPR008932">
    <property type="entry name" value="Ribosomal_bL12_oligo"/>
</dbReference>
<dbReference type="SUPFAM" id="SSF48300">
    <property type="entry name" value="Ribosomal protein L7/12, oligomerisation (N-terminal) domain"/>
    <property type="match status" value="1"/>
</dbReference>
<dbReference type="Gene3D" id="1.20.5.710">
    <property type="entry name" value="Single helix bin"/>
    <property type="match status" value="1"/>
</dbReference>
<dbReference type="FunFam" id="3.30.1390.10:FF:000001">
    <property type="entry name" value="50S ribosomal protein L7/L12"/>
    <property type="match status" value="1"/>
</dbReference>
<gene>
    <name evidence="7" type="ORF">PCAL00307_LOCUS5842</name>
    <name evidence="8" type="ORF">PECAL_4P00950</name>
</gene>
<dbReference type="AlphaFoldDB" id="A0A7S3ZQF9"/>
<dbReference type="InterPro" id="IPR036235">
    <property type="entry name" value="Ribosomal_bL12_oligo_N_sf"/>
</dbReference>
<evidence type="ECO:0000259" key="5">
    <source>
        <dbReference type="Pfam" id="PF00542"/>
    </source>
</evidence>
<dbReference type="GO" id="GO:0022625">
    <property type="term" value="C:cytosolic large ribosomal subunit"/>
    <property type="evidence" value="ECO:0007669"/>
    <property type="project" value="TreeGrafter"/>
</dbReference>
<dbReference type="InterPro" id="IPR013823">
    <property type="entry name" value="Ribosomal_bL12_C"/>
</dbReference>
<dbReference type="EMBL" id="HBIW01006968">
    <property type="protein sequence ID" value="CAE0690406.1"/>
    <property type="molecule type" value="Transcribed_RNA"/>
</dbReference>
<feature type="chain" id="PRO_5036403981" description="50S ribosomal protein L12, chloroplastic" evidence="4">
    <location>
        <begin position="24"/>
        <end position="157"/>
    </location>
</feature>
<evidence type="ECO:0000313" key="9">
    <source>
        <dbReference type="Proteomes" id="UP000789595"/>
    </source>
</evidence>
<dbReference type="GO" id="GO:0003735">
    <property type="term" value="F:structural constituent of ribosome"/>
    <property type="evidence" value="ECO:0007669"/>
    <property type="project" value="InterPro"/>
</dbReference>
<keyword evidence="9" id="KW-1185">Reference proteome</keyword>
<dbReference type="CDD" id="cd00387">
    <property type="entry name" value="Ribosomal_L7_L12"/>
    <property type="match status" value="1"/>
</dbReference>
<dbReference type="PANTHER" id="PTHR45987:SF4">
    <property type="entry name" value="LARGE RIBOSOMAL SUBUNIT PROTEIN BL12M"/>
    <property type="match status" value="1"/>
</dbReference>
<dbReference type="GO" id="GO:0006412">
    <property type="term" value="P:translation"/>
    <property type="evidence" value="ECO:0007669"/>
    <property type="project" value="InterPro"/>
</dbReference>
<reference evidence="8" key="2">
    <citation type="submission" date="2021-11" db="EMBL/GenBank/DDBJ databases">
        <authorList>
            <consortium name="Genoscope - CEA"/>
            <person name="William W."/>
        </authorList>
    </citation>
    <scope>NUCLEOTIDE SEQUENCE</scope>
</reference>
<dbReference type="Gene3D" id="3.30.1390.10">
    <property type="match status" value="1"/>
</dbReference>
<evidence type="ECO:0000256" key="4">
    <source>
        <dbReference type="SAM" id="SignalP"/>
    </source>
</evidence>
<dbReference type="Pfam" id="PF00542">
    <property type="entry name" value="Ribosomal_L12"/>
    <property type="match status" value="1"/>
</dbReference>
<sequence length="157" mass="16073">MQRLLIAASAVAVAGFMAPPARPTSVRMDASVDSILEDIKGLTLVEASELVSKIEETFGVDASSAPVAMAVAGGAAAGGGDEAADEKDEFDVVLTEVPADKKIAVLKIVRTITGLGLKEAKGMVESAPVTIKEGAPKDEAADIQKQIEEGGAKVELK</sequence>
<name>A0A7S3ZQF9_9STRA</name>
<dbReference type="InterPro" id="IPR014719">
    <property type="entry name" value="Ribosomal_bL12_C/ClpS-like"/>
</dbReference>
<evidence type="ECO:0000313" key="8">
    <source>
        <dbReference type="EMBL" id="CAH0372935.1"/>
    </source>
</evidence>
<comment type="similarity">
    <text evidence="1">Belongs to the bacterial ribosomal protein bL12 family.</text>
</comment>
<dbReference type="SUPFAM" id="SSF54736">
    <property type="entry name" value="ClpS-like"/>
    <property type="match status" value="1"/>
</dbReference>
<dbReference type="GO" id="GO:0003729">
    <property type="term" value="F:mRNA binding"/>
    <property type="evidence" value="ECO:0007669"/>
    <property type="project" value="TreeGrafter"/>
</dbReference>
<dbReference type="NCBIfam" id="TIGR00855">
    <property type="entry name" value="L12"/>
    <property type="match status" value="1"/>
</dbReference>
<dbReference type="EMBL" id="CAKKNE010000004">
    <property type="protein sequence ID" value="CAH0372935.1"/>
    <property type="molecule type" value="Genomic_DNA"/>
</dbReference>
<evidence type="ECO:0000256" key="3">
    <source>
        <dbReference type="ARBA" id="ARBA00023274"/>
    </source>
</evidence>
<protein>
    <recommendedName>
        <fullName evidence="10">50S ribosomal protein L12, chloroplastic</fullName>
    </recommendedName>
</protein>
<accession>A0A7S3ZQF9</accession>
<keyword evidence="3" id="KW-0687">Ribonucleoprotein</keyword>
<evidence type="ECO:0008006" key="10">
    <source>
        <dbReference type="Google" id="ProtNLM"/>
    </source>
</evidence>
<feature type="domain" description="Large ribosomal subunit protein bL12 C-terminal" evidence="5">
    <location>
        <begin position="90"/>
        <end position="157"/>
    </location>
</feature>
<dbReference type="OrthoDB" id="250175at2759"/>